<sequence>MPRKNVAIDVFKSINMHNGDPNVCWEWTGKVNKKDGRPYITINGKRRPSYVIALELFTGELARGRMGLHSCDTEDCCNPHHLSWGTHQDNMDDMVERERHGLPKTVVRAIRKLRIEGRTQQHIAELYGVSRETISAIDTGRIGK</sequence>
<organism evidence="1">
    <name type="scientific">marine sediment metagenome</name>
    <dbReference type="NCBI Taxonomy" id="412755"/>
    <lineage>
        <taxon>unclassified sequences</taxon>
        <taxon>metagenomes</taxon>
        <taxon>ecological metagenomes</taxon>
    </lineage>
</organism>
<name>A0A0F9H1C8_9ZZZZ</name>
<dbReference type="InterPro" id="IPR044930">
    <property type="entry name" value="Homing_endonuclease_His-Me"/>
</dbReference>
<dbReference type="EMBL" id="LAZR01024353">
    <property type="protein sequence ID" value="KKL75430.1"/>
    <property type="molecule type" value="Genomic_DNA"/>
</dbReference>
<gene>
    <name evidence="1" type="ORF">LCGC14_2055010</name>
</gene>
<comment type="caution">
    <text evidence="1">The sequence shown here is derived from an EMBL/GenBank/DDBJ whole genome shotgun (WGS) entry which is preliminary data.</text>
</comment>
<dbReference type="GO" id="GO:0004519">
    <property type="term" value="F:endonuclease activity"/>
    <property type="evidence" value="ECO:0007669"/>
    <property type="project" value="InterPro"/>
</dbReference>
<reference evidence="1" key="1">
    <citation type="journal article" date="2015" name="Nature">
        <title>Complex archaea that bridge the gap between prokaryotes and eukaryotes.</title>
        <authorList>
            <person name="Spang A."/>
            <person name="Saw J.H."/>
            <person name="Jorgensen S.L."/>
            <person name="Zaremba-Niedzwiedzka K."/>
            <person name="Martijn J."/>
            <person name="Lind A.E."/>
            <person name="van Eijk R."/>
            <person name="Schleper C."/>
            <person name="Guy L."/>
            <person name="Ettema T.J."/>
        </authorList>
    </citation>
    <scope>NUCLEOTIDE SEQUENCE</scope>
</reference>
<accession>A0A0F9H1C8</accession>
<proteinExistence type="predicted"/>
<dbReference type="Gene3D" id="3.90.75.10">
    <property type="entry name" value="Homing Intron 3 (I-ppo) Encoded Endonuclease, Chain A"/>
    <property type="match status" value="1"/>
</dbReference>
<dbReference type="SUPFAM" id="SSF54060">
    <property type="entry name" value="His-Me finger endonucleases"/>
    <property type="match status" value="1"/>
</dbReference>
<dbReference type="AlphaFoldDB" id="A0A0F9H1C8"/>
<dbReference type="InterPro" id="IPR044925">
    <property type="entry name" value="His-Me_finger_sf"/>
</dbReference>
<evidence type="ECO:0000313" key="1">
    <source>
        <dbReference type="EMBL" id="KKL75430.1"/>
    </source>
</evidence>
<protein>
    <submittedName>
        <fullName evidence="1">Uncharacterized protein</fullName>
    </submittedName>
</protein>